<accession>A0ACC2UXV5</accession>
<dbReference type="EMBL" id="JASBWS010000197">
    <property type="protein sequence ID" value="KAJ9091596.1"/>
    <property type="molecule type" value="Genomic_DNA"/>
</dbReference>
<keyword evidence="2" id="KW-1185">Reference proteome</keyword>
<proteinExistence type="predicted"/>
<reference evidence="1" key="1">
    <citation type="submission" date="2023-04" db="EMBL/GenBank/DDBJ databases">
        <title>Draft Genome sequencing of Naganishia species isolated from polar environments using Oxford Nanopore Technology.</title>
        <authorList>
            <person name="Leo P."/>
            <person name="Venkateswaran K."/>
        </authorList>
    </citation>
    <scope>NUCLEOTIDE SEQUENCE</scope>
    <source>
        <strain evidence="1">MNA-CCFEE 5262</strain>
    </source>
</reference>
<sequence>MSIALGLTGVPLLSPTRQPLDYQLEEEMHQTFSPLPYASQRLKMPLYALPLTPDASPADWDKEEYSCPPTPPGHTSATHPPGAPMYGLGYPQSVFEESLQTITIRAPRQVHHEVVDGLPTPQATPALAAPPFNIARPKRLSIALPRIEESRKIKERFTLLSPAPNQTQFGSQRRRKWTQLYRRIFGIVVFGLLVLVTSSKIARSSWLSDWKKHNAQWSANVHESEDKVYGLEEDFMPRYFHRSQRQQYIQYSTRVADTENVAPSFSEVEQHVFAEDDLTENQDSFFTTFASDTEAAAIYDRIDELLSLPEVAPYMSGHAGDLRAVYIEGITASVADLESALKLDGLATISLLGQLDASRRHFLKTMIRYLSTGGQLPLGWGTETSLESVMRQVWTIPGDEAFTELFAGPSASEVLFAADWQERIAEKAGVTVFTNRTSPRLLRLKKLLRTYRDVQPMYLDLAERADGPIIESLLRHLTGSDVIPHVLIDFESVGGWNQVMLLHYEGILRKKLNQQ</sequence>
<dbReference type="Proteomes" id="UP001230649">
    <property type="component" value="Unassembled WGS sequence"/>
</dbReference>
<organism evidence="1 2">
    <name type="scientific">Naganishia adeliensis</name>
    <dbReference type="NCBI Taxonomy" id="92952"/>
    <lineage>
        <taxon>Eukaryota</taxon>
        <taxon>Fungi</taxon>
        <taxon>Dikarya</taxon>
        <taxon>Basidiomycota</taxon>
        <taxon>Agaricomycotina</taxon>
        <taxon>Tremellomycetes</taxon>
        <taxon>Filobasidiales</taxon>
        <taxon>Filobasidiaceae</taxon>
        <taxon>Naganishia</taxon>
    </lineage>
</organism>
<evidence type="ECO:0000313" key="1">
    <source>
        <dbReference type="EMBL" id="KAJ9091596.1"/>
    </source>
</evidence>
<comment type="caution">
    <text evidence="1">The sequence shown here is derived from an EMBL/GenBank/DDBJ whole genome shotgun (WGS) entry which is preliminary data.</text>
</comment>
<name>A0ACC2UXV5_9TREE</name>
<gene>
    <name evidence="1" type="ORF">QFC20_007597</name>
</gene>
<evidence type="ECO:0000313" key="2">
    <source>
        <dbReference type="Proteomes" id="UP001230649"/>
    </source>
</evidence>
<protein>
    <submittedName>
        <fullName evidence="1">Uncharacterized protein</fullName>
    </submittedName>
</protein>